<dbReference type="PANTHER" id="PTHR11054">
    <property type="entry name" value="6-PHOSPHOGLUCONOLACTONASE"/>
    <property type="match status" value="1"/>
</dbReference>
<evidence type="ECO:0000256" key="6">
    <source>
        <dbReference type="ARBA" id="ARBA00020337"/>
    </source>
</evidence>
<dbReference type="InterPro" id="IPR006148">
    <property type="entry name" value="Glc/Gal-6P_isomerase"/>
</dbReference>
<name>A0ABW2SM60_9ACTO</name>
<evidence type="ECO:0000256" key="5">
    <source>
        <dbReference type="ARBA" id="ARBA00013198"/>
    </source>
</evidence>
<organism evidence="9 10">
    <name type="scientific">Schaalia naturae</name>
    <dbReference type="NCBI Taxonomy" id="635203"/>
    <lineage>
        <taxon>Bacteria</taxon>
        <taxon>Bacillati</taxon>
        <taxon>Actinomycetota</taxon>
        <taxon>Actinomycetes</taxon>
        <taxon>Actinomycetales</taxon>
        <taxon>Actinomycetaceae</taxon>
        <taxon>Schaalia</taxon>
    </lineage>
</organism>
<evidence type="ECO:0000256" key="1">
    <source>
        <dbReference type="ARBA" id="ARBA00000832"/>
    </source>
</evidence>
<comment type="function">
    <text evidence="2 7">Hydrolysis of 6-phosphogluconolactone to 6-phosphogluconate.</text>
</comment>
<dbReference type="EC" id="3.1.1.31" evidence="5 7"/>
<evidence type="ECO:0000256" key="7">
    <source>
        <dbReference type="RuleBase" id="RU365095"/>
    </source>
</evidence>
<comment type="catalytic activity">
    <reaction evidence="1 7">
        <text>6-phospho-D-glucono-1,5-lactone + H2O = 6-phospho-D-gluconate + H(+)</text>
        <dbReference type="Rhea" id="RHEA:12556"/>
        <dbReference type="ChEBI" id="CHEBI:15377"/>
        <dbReference type="ChEBI" id="CHEBI:15378"/>
        <dbReference type="ChEBI" id="CHEBI:57955"/>
        <dbReference type="ChEBI" id="CHEBI:58759"/>
        <dbReference type="EC" id="3.1.1.31"/>
    </reaction>
</comment>
<dbReference type="Pfam" id="PF01182">
    <property type="entry name" value="Glucosamine_iso"/>
    <property type="match status" value="1"/>
</dbReference>
<comment type="caution">
    <text evidence="9">The sequence shown here is derived from an EMBL/GenBank/DDBJ whole genome shotgun (WGS) entry which is preliminary data.</text>
</comment>
<dbReference type="SUPFAM" id="SSF100950">
    <property type="entry name" value="NagB/RpiA/CoA transferase-like"/>
    <property type="match status" value="1"/>
</dbReference>
<dbReference type="Gene3D" id="3.40.50.1360">
    <property type="match status" value="1"/>
</dbReference>
<dbReference type="PANTHER" id="PTHR11054:SF0">
    <property type="entry name" value="6-PHOSPHOGLUCONOLACTONASE"/>
    <property type="match status" value="1"/>
</dbReference>
<accession>A0ABW2SM60</accession>
<gene>
    <name evidence="7 9" type="primary">pgl</name>
    <name evidence="9" type="ORF">ACFQWG_04425</name>
</gene>
<comment type="similarity">
    <text evidence="4 7">Belongs to the glucosamine/galactosamine-6-phosphate isomerase family. 6-phosphogluconolactonase subfamily.</text>
</comment>
<dbReference type="GO" id="GO:0017057">
    <property type="term" value="F:6-phosphogluconolactonase activity"/>
    <property type="evidence" value="ECO:0007669"/>
    <property type="project" value="UniProtKB-EC"/>
</dbReference>
<dbReference type="RefSeq" id="WP_380972492.1">
    <property type="nucleotide sequence ID" value="NZ_JBHTEF010000001.1"/>
</dbReference>
<dbReference type="EMBL" id="JBHTEF010000001">
    <property type="protein sequence ID" value="MFC7580463.1"/>
    <property type="molecule type" value="Genomic_DNA"/>
</dbReference>
<dbReference type="InterPro" id="IPR037171">
    <property type="entry name" value="NagB/RpiA_transferase-like"/>
</dbReference>
<protein>
    <recommendedName>
        <fullName evidence="6 7">6-phosphogluconolactonase</fullName>
        <shortName evidence="7">6PGL</shortName>
        <ecNumber evidence="5 7">3.1.1.31</ecNumber>
    </recommendedName>
</protein>
<proteinExistence type="inferred from homology"/>
<evidence type="ECO:0000259" key="8">
    <source>
        <dbReference type="Pfam" id="PF01182"/>
    </source>
</evidence>
<sequence>MTARCGQPDDIRVLPDAEALSREAAAALTDLLAGLTRARPDGSGPVDIAVAGGFVSSGVLALVDAEDGHAAPDWRRVRVWWADERYVPAGDPDRNDADAWRRLFSRTDGVDLRRMPSSDGDRPLHEAAAAYLGQWRAQMTGRHLDLAILGMGPDGHFASLFPGHGQLDAVDEVLAEEDSPKPPPLRITLSRGVLVSARRIWVVAAGAAKAGALQRALGGADPHEVPAAALRGPRTTWWLDREASRRLRRSRTS</sequence>
<comment type="pathway">
    <text evidence="3 7">Carbohydrate degradation; pentose phosphate pathway; D-ribulose 5-phosphate from D-glucose 6-phosphate (oxidative stage): step 2/3.</text>
</comment>
<evidence type="ECO:0000313" key="9">
    <source>
        <dbReference type="EMBL" id="MFC7580463.1"/>
    </source>
</evidence>
<feature type="domain" description="Glucosamine/galactosamine-6-phosphate isomerase" evidence="8">
    <location>
        <begin position="16"/>
        <end position="237"/>
    </location>
</feature>
<dbReference type="NCBIfam" id="TIGR01198">
    <property type="entry name" value="pgl"/>
    <property type="match status" value="1"/>
</dbReference>
<dbReference type="InterPro" id="IPR005900">
    <property type="entry name" value="6-phosphogluconolactonase_DevB"/>
</dbReference>
<keyword evidence="10" id="KW-1185">Reference proteome</keyword>
<dbReference type="InterPro" id="IPR039104">
    <property type="entry name" value="6PGL"/>
</dbReference>
<dbReference type="Proteomes" id="UP001596527">
    <property type="component" value="Unassembled WGS sequence"/>
</dbReference>
<reference evidence="10" key="1">
    <citation type="journal article" date="2019" name="Int. J. Syst. Evol. Microbiol.">
        <title>The Global Catalogue of Microorganisms (GCM) 10K type strain sequencing project: providing services to taxonomists for standard genome sequencing and annotation.</title>
        <authorList>
            <consortium name="The Broad Institute Genomics Platform"/>
            <consortium name="The Broad Institute Genome Sequencing Center for Infectious Disease"/>
            <person name="Wu L."/>
            <person name="Ma J."/>
        </authorList>
    </citation>
    <scope>NUCLEOTIDE SEQUENCE [LARGE SCALE GENOMIC DNA]</scope>
    <source>
        <strain evidence="10">CCUG 56698</strain>
    </source>
</reference>
<evidence type="ECO:0000256" key="3">
    <source>
        <dbReference type="ARBA" id="ARBA00004961"/>
    </source>
</evidence>
<keyword evidence="7 9" id="KW-0378">Hydrolase</keyword>
<evidence type="ECO:0000313" key="10">
    <source>
        <dbReference type="Proteomes" id="UP001596527"/>
    </source>
</evidence>
<evidence type="ECO:0000256" key="4">
    <source>
        <dbReference type="ARBA" id="ARBA00010662"/>
    </source>
</evidence>
<evidence type="ECO:0000256" key="2">
    <source>
        <dbReference type="ARBA" id="ARBA00002681"/>
    </source>
</evidence>